<gene>
    <name evidence="1" type="ORF">BACVE_001358</name>
</gene>
<proteinExistence type="predicted"/>
<name>A0A411A277_BACVE</name>
<organism evidence="1 2">
    <name type="scientific">Bacillus velezensis</name>
    <dbReference type="NCBI Taxonomy" id="492670"/>
    <lineage>
        <taxon>Bacteria</taxon>
        <taxon>Bacillati</taxon>
        <taxon>Bacillota</taxon>
        <taxon>Bacilli</taxon>
        <taxon>Bacillales</taxon>
        <taxon>Bacillaceae</taxon>
        <taxon>Bacillus</taxon>
        <taxon>Bacillus amyloliquefaciens group</taxon>
    </lineage>
</organism>
<dbReference type="AlphaFoldDB" id="A0A411A277"/>
<dbReference type="InterPro" id="IPR014988">
    <property type="entry name" value="Uncharacterised_YqcI/YcgG"/>
</dbReference>
<dbReference type="RefSeq" id="WP_017419365.1">
    <property type="nucleotide sequence ID" value="NZ_BDDG01000008.1"/>
</dbReference>
<accession>A0A411A277</accession>
<dbReference type="Proteomes" id="UP000587477">
    <property type="component" value="Chromosome"/>
</dbReference>
<evidence type="ECO:0000313" key="2">
    <source>
        <dbReference type="Proteomes" id="UP000587477"/>
    </source>
</evidence>
<dbReference type="PANTHER" id="PTHR40045:SF1">
    <property type="entry name" value="YQCI_YCGG FAMILY PROTEIN"/>
    <property type="match status" value="1"/>
</dbReference>
<dbReference type="Pfam" id="PF08892">
    <property type="entry name" value="YqcI_YcgG"/>
    <property type="match status" value="1"/>
</dbReference>
<evidence type="ECO:0000313" key="1">
    <source>
        <dbReference type="EMBL" id="QOY26395.1"/>
    </source>
</evidence>
<evidence type="ECO:0008006" key="3">
    <source>
        <dbReference type="Google" id="ProtNLM"/>
    </source>
</evidence>
<reference evidence="2" key="1">
    <citation type="submission" date="2020-10" db="EMBL/GenBank/DDBJ databases">
        <title>Complete genome sequence of Bacillus velezensis NST6.</title>
        <authorList>
            <person name="Choi J."/>
        </authorList>
    </citation>
    <scope>NUCLEOTIDE SEQUENCE [LARGE SCALE GENOMIC DNA]</scope>
    <source>
        <strain evidence="2">NST6</strain>
    </source>
</reference>
<sequence>MASGLYTKSCLEEKLLDLPNWQRIAFELLSEKVGDKADTFPCIPGRQGFLTDQLRISFAGDPREEGTPEEVGMLLSEYGKISRNTGRYASLLVIFDTPEDLAEHYSVEAYEELFWSFLNRLSGCDPKDWPEDMPEDPEHYKWEFCFDGEPYFILCATPAHEARQSRSFPFFMLAFQPRWVFEGLNDSTAFGRNMSRLIRKRLEAYDEAPLHPRLGWYGGKNNLEWKQYFLRDDETQVSKCPFSYLKRLFKPTK</sequence>
<dbReference type="EMBL" id="CP063687">
    <property type="protein sequence ID" value="QOY26395.1"/>
    <property type="molecule type" value="Genomic_DNA"/>
</dbReference>
<dbReference type="PANTHER" id="PTHR40045">
    <property type="entry name" value="YCGG FAMILY PROTEIN"/>
    <property type="match status" value="1"/>
</dbReference>
<protein>
    <recommendedName>
        <fullName evidence="3">YqcI/YcgG family protein</fullName>
    </recommendedName>
</protein>